<evidence type="ECO:0000256" key="13">
    <source>
        <dbReference type="PIRSR" id="PIRSR618044-1"/>
    </source>
</evidence>
<keyword evidence="8" id="KW-0378">Hydrolase</keyword>
<keyword evidence="6" id="KW-0645">Protease</keyword>
<evidence type="ECO:0000256" key="9">
    <source>
        <dbReference type="ARBA" id="ARBA00022960"/>
    </source>
</evidence>
<dbReference type="RefSeq" id="WP_125958430.1">
    <property type="nucleotide sequence ID" value="NZ_JAQEJV010000019.1"/>
</dbReference>
<dbReference type="InterPro" id="IPR018044">
    <property type="entry name" value="Peptidase_S11"/>
</dbReference>
<dbReference type="GO" id="GO:0071555">
    <property type="term" value="P:cell wall organization"/>
    <property type="evidence" value="ECO:0007669"/>
    <property type="project" value="UniProtKB-KW"/>
</dbReference>
<dbReference type="InterPro" id="IPR037167">
    <property type="entry name" value="Peptidase_S11_C_sf"/>
</dbReference>
<name>A0A429ZAZ5_9ENTE</name>
<evidence type="ECO:0000256" key="5">
    <source>
        <dbReference type="ARBA" id="ARBA00022645"/>
    </source>
</evidence>
<proteinExistence type="inferred from homology"/>
<evidence type="ECO:0000313" key="19">
    <source>
        <dbReference type="Proteomes" id="UP000288490"/>
    </source>
</evidence>
<dbReference type="Gene3D" id="3.40.710.10">
    <property type="entry name" value="DD-peptidase/beta-lactamase superfamily"/>
    <property type="match status" value="1"/>
</dbReference>
<dbReference type="SUPFAM" id="SSF69189">
    <property type="entry name" value="Penicillin-binding protein associated domain"/>
    <property type="match status" value="1"/>
</dbReference>
<dbReference type="InterPro" id="IPR012907">
    <property type="entry name" value="Peptidase_S11_C"/>
</dbReference>
<feature type="signal peptide" evidence="16">
    <location>
        <begin position="1"/>
        <end position="28"/>
    </location>
</feature>
<dbReference type="PANTHER" id="PTHR21581">
    <property type="entry name" value="D-ALANYL-D-ALANINE CARBOXYPEPTIDASE"/>
    <property type="match status" value="1"/>
</dbReference>
<evidence type="ECO:0000256" key="11">
    <source>
        <dbReference type="ARBA" id="ARBA00023316"/>
    </source>
</evidence>
<evidence type="ECO:0000256" key="2">
    <source>
        <dbReference type="ARBA" id="ARBA00004752"/>
    </source>
</evidence>
<dbReference type="EMBL" id="NGJT01000029">
    <property type="protein sequence ID" value="RST90846.1"/>
    <property type="molecule type" value="Genomic_DNA"/>
</dbReference>
<organism evidence="18 19">
    <name type="scientific">Vagococcus bubulae</name>
    <dbReference type="NCBI Taxonomy" id="1977868"/>
    <lineage>
        <taxon>Bacteria</taxon>
        <taxon>Bacillati</taxon>
        <taxon>Bacillota</taxon>
        <taxon>Bacilli</taxon>
        <taxon>Lactobacillales</taxon>
        <taxon>Enterococcaceae</taxon>
        <taxon>Vagococcus</taxon>
    </lineage>
</organism>
<dbReference type="OrthoDB" id="9791132at2"/>
<dbReference type="PANTHER" id="PTHR21581:SF11">
    <property type="entry name" value="D-ALANYL-D-ALANINE CARBOXYPEPTIDASE DACA"/>
    <property type="match status" value="1"/>
</dbReference>
<dbReference type="Pfam" id="PF07943">
    <property type="entry name" value="PBP5_C"/>
    <property type="match status" value="1"/>
</dbReference>
<keyword evidence="7 16" id="KW-0732">Signal</keyword>
<evidence type="ECO:0000256" key="15">
    <source>
        <dbReference type="RuleBase" id="RU004016"/>
    </source>
</evidence>
<keyword evidence="5" id="KW-0121">Carboxypeptidase</keyword>
<evidence type="ECO:0000256" key="3">
    <source>
        <dbReference type="ARBA" id="ARBA00007164"/>
    </source>
</evidence>
<gene>
    <name evidence="18" type="ORF">CBF36_10855</name>
</gene>
<evidence type="ECO:0000256" key="6">
    <source>
        <dbReference type="ARBA" id="ARBA00022670"/>
    </source>
</evidence>
<evidence type="ECO:0000256" key="4">
    <source>
        <dbReference type="ARBA" id="ARBA00012448"/>
    </source>
</evidence>
<dbReference type="Proteomes" id="UP000288490">
    <property type="component" value="Unassembled WGS sequence"/>
</dbReference>
<keyword evidence="11" id="KW-0961">Cell wall biogenesis/degradation</keyword>
<feature type="active site" description="Acyl-ester intermediate" evidence="13">
    <location>
        <position position="64"/>
    </location>
</feature>
<dbReference type="SMART" id="SM00936">
    <property type="entry name" value="PBP5_C"/>
    <property type="match status" value="1"/>
</dbReference>
<feature type="active site" description="Proton acceptor" evidence="13">
    <location>
        <position position="67"/>
    </location>
</feature>
<evidence type="ECO:0000259" key="17">
    <source>
        <dbReference type="SMART" id="SM00936"/>
    </source>
</evidence>
<keyword evidence="19" id="KW-1185">Reference proteome</keyword>
<dbReference type="GO" id="GO:0008360">
    <property type="term" value="P:regulation of cell shape"/>
    <property type="evidence" value="ECO:0007669"/>
    <property type="project" value="UniProtKB-KW"/>
</dbReference>
<protein>
    <recommendedName>
        <fullName evidence="4">serine-type D-Ala-D-Ala carboxypeptidase</fullName>
        <ecNumber evidence="4">3.4.16.4</ecNumber>
    </recommendedName>
</protein>
<sequence>MTLFKKKARVLFFLIATLLFTVPISVFAEQSSFDIPAKAAIAVDFDTGKILYEKNSNAPLPIASMTKLLSAYLVYDAIDTGKIKWTDTVPFDDALIKLTEDPDLSNIPIKKELTYTVEDNVNAMLISSSNVSTTALARLISGSEQAFVDSMNQQVKDWGITDGIFISASGLDTQDLAEADRYPNSKPEDSNILSAKDMVIIARHLISDYPEVLDITKQSHYTLFQGTDNEETFWSSNLMLPDLYYYTEGVDGLKTGTTPNAGACFIGSTIQNGHRIITVVMNVDEEYSRFEVTKNLLNYVDTNWEYKTVVSKNDSAVVNSIDIPNGKTETVPLILAEPISLWVNKETTELKQVFASTKDTVSAPLKKNEVVGQQIVSDSADKLGYLSDTDKHDATGKVVTKTDVQKANIFVRVWRSLKNSIH</sequence>
<evidence type="ECO:0000256" key="8">
    <source>
        <dbReference type="ARBA" id="ARBA00022801"/>
    </source>
</evidence>
<dbReference type="Gene3D" id="2.60.410.10">
    <property type="entry name" value="D-Ala-D-Ala carboxypeptidase, C-terminal domain"/>
    <property type="match status" value="1"/>
</dbReference>
<feature type="active site" evidence="13">
    <location>
        <position position="128"/>
    </location>
</feature>
<dbReference type="EC" id="3.4.16.4" evidence="4"/>
<evidence type="ECO:0000313" key="18">
    <source>
        <dbReference type="EMBL" id="RST90846.1"/>
    </source>
</evidence>
<comment type="pathway">
    <text evidence="2">Cell wall biogenesis; peptidoglycan biosynthesis.</text>
</comment>
<feature type="binding site" evidence="14">
    <location>
        <position position="254"/>
    </location>
    <ligand>
        <name>substrate</name>
    </ligand>
</feature>
<dbReference type="InterPro" id="IPR001967">
    <property type="entry name" value="Peptidase_S11_N"/>
</dbReference>
<feature type="domain" description="Peptidase S11 D-Ala-D-Ala carboxypeptidase A C-terminal" evidence="17">
    <location>
        <begin position="304"/>
        <end position="406"/>
    </location>
</feature>
<dbReference type="AlphaFoldDB" id="A0A429ZAZ5"/>
<dbReference type="PRINTS" id="PR00725">
    <property type="entry name" value="DADACBPTASE1"/>
</dbReference>
<comment type="catalytic activity">
    <reaction evidence="12">
        <text>Preferential cleavage: (Ac)2-L-Lys-D-Ala-|-D-Ala. Also transpeptidation of peptidyl-alanyl moieties that are N-acyl substituents of D-alanine.</text>
        <dbReference type="EC" id="3.4.16.4"/>
    </reaction>
</comment>
<dbReference type="GO" id="GO:0009252">
    <property type="term" value="P:peptidoglycan biosynthetic process"/>
    <property type="evidence" value="ECO:0007669"/>
    <property type="project" value="UniProtKB-UniPathway"/>
</dbReference>
<comment type="similarity">
    <text evidence="3 15">Belongs to the peptidase S11 family.</text>
</comment>
<evidence type="ECO:0000256" key="16">
    <source>
        <dbReference type="SAM" id="SignalP"/>
    </source>
</evidence>
<evidence type="ECO:0000256" key="14">
    <source>
        <dbReference type="PIRSR" id="PIRSR618044-2"/>
    </source>
</evidence>
<accession>A0A429ZAZ5</accession>
<dbReference type="UniPathway" id="UPA00219"/>
<dbReference type="GO" id="GO:0006508">
    <property type="term" value="P:proteolysis"/>
    <property type="evidence" value="ECO:0007669"/>
    <property type="project" value="UniProtKB-KW"/>
</dbReference>
<comment type="function">
    <text evidence="1">Removes C-terminal D-alanyl residues from sugar-peptide cell wall precursors.</text>
</comment>
<evidence type="ECO:0000256" key="7">
    <source>
        <dbReference type="ARBA" id="ARBA00022729"/>
    </source>
</evidence>
<keyword evidence="9" id="KW-0133">Cell shape</keyword>
<dbReference type="SUPFAM" id="SSF56601">
    <property type="entry name" value="beta-lactamase/transpeptidase-like"/>
    <property type="match status" value="1"/>
</dbReference>
<evidence type="ECO:0000256" key="1">
    <source>
        <dbReference type="ARBA" id="ARBA00003217"/>
    </source>
</evidence>
<feature type="chain" id="PRO_5019452937" description="serine-type D-Ala-D-Ala carboxypeptidase" evidence="16">
    <location>
        <begin position="29"/>
        <end position="422"/>
    </location>
</feature>
<dbReference type="InterPro" id="IPR015956">
    <property type="entry name" value="Peniciliin-bd_prot_C_sf"/>
</dbReference>
<dbReference type="GO" id="GO:0009002">
    <property type="term" value="F:serine-type D-Ala-D-Ala carboxypeptidase activity"/>
    <property type="evidence" value="ECO:0007669"/>
    <property type="project" value="UniProtKB-EC"/>
</dbReference>
<dbReference type="InterPro" id="IPR012338">
    <property type="entry name" value="Beta-lactam/transpept-like"/>
</dbReference>
<evidence type="ECO:0000256" key="12">
    <source>
        <dbReference type="ARBA" id="ARBA00034000"/>
    </source>
</evidence>
<evidence type="ECO:0000256" key="10">
    <source>
        <dbReference type="ARBA" id="ARBA00022984"/>
    </source>
</evidence>
<reference evidence="18 19" key="1">
    <citation type="submission" date="2017-05" db="EMBL/GenBank/DDBJ databases">
        <title>Vagococcus spp. assemblies.</title>
        <authorList>
            <person name="Gulvik C.A."/>
        </authorList>
    </citation>
    <scope>NUCLEOTIDE SEQUENCE [LARGE SCALE GENOMIC DNA]</scope>
    <source>
        <strain evidence="18 19">SS1994</strain>
    </source>
</reference>
<comment type="caution">
    <text evidence="18">The sequence shown here is derived from an EMBL/GenBank/DDBJ whole genome shotgun (WGS) entry which is preliminary data.</text>
</comment>
<keyword evidence="10" id="KW-0573">Peptidoglycan synthesis</keyword>
<dbReference type="Pfam" id="PF00768">
    <property type="entry name" value="Peptidase_S11"/>
    <property type="match status" value="1"/>
</dbReference>